<name>A0A0M9BI04_9BACL</name>
<dbReference type="RefSeq" id="WP_053784203.1">
    <property type="nucleotide sequence ID" value="NZ_LITU01000083.1"/>
</dbReference>
<reference evidence="1 2" key="1">
    <citation type="submission" date="2015-08" db="EMBL/GenBank/DDBJ databases">
        <title>Draft genome sequence of cellulolytic and xylanolytic Paenibacillus sp. A59, isolated from a decaying forest soil from Patagonia, Argentina.</title>
        <authorList>
            <person name="Ghio S."/>
            <person name="Caceres A.M."/>
            <person name="Talia P."/>
            <person name="Grasso D."/>
            <person name="Campos E."/>
        </authorList>
    </citation>
    <scope>NUCLEOTIDE SEQUENCE [LARGE SCALE GENOMIC DNA]</scope>
    <source>
        <strain evidence="1 2">A59</strain>
    </source>
</reference>
<proteinExistence type="predicted"/>
<dbReference type="AlphaFoldDB" id="A0A0M9BI04"/>
<dbReference type="SUPFAM" id="SSF55331">
    <property type="entry name" value="Tautomerase/MIF"/>
    <property type="match status" value="1"/>
</dbReference>
<dbReference type="Gene3D" id="3.30.429.10">
    <property type="entry name" value="Macrophage Migration Inhibitory Factor"/>
    <property type="match status" value="1"/>
</dbReference>
<evidence type="ECO:0000313" key="1">
    <source>
        <dbReference type="EMBL" id="KOY12583.1"/>
    </source>
</evidence>
<gene>
    <name evidence="1" type="ORF">AMS66_29665</name>
</gene>
<organism evidence="1 2">
    <name type="scientific">Paenibacillus xylanivorans</name>
    <dbReference type="NCBI Taxonomy" id="1705561"/>
    <lineage>
        <taxon>Bacteria</taxon>
        <taxon>Bacillati</taxon>
        <taxon>Bacillota</taxon>
        <taxon>Bacilli</taxon>
        <taxon>Bacillales</taxon>
        <taxon>Paenibacillaceae</taxon>
        <taxon>Paenibacillus</taxon>
    </lineage>
</organism>
<protein>
    <recommendedName>
        <fullName evidence="3">DUF1904 domain-containing protein</fullName>
    </recommendedName>
</protein>
<dbReference type="Proteomes" id="UP000037688">
    <property type="component" value="Unassembled WGS sequence"/>
</dbReference>
<dbReference type="InterPro" id="IPR015017">
    <property type="entry name" value="DUF1904"/>
</dbReference>
<sequence length="109" mass="12642">MPFIRFKGFTGPQLEEVVPRITEQFALITNIPRERMKAERHDVQALTPSPASVEILMFQRDQEIHNRIASSMQAILEEADLPDVHIFFNILSPALYYKQGKPLTDYRLD</sequence>
<evidence type="ECO:0000313" key="2">
    <source>
        <dbReference type="Proteomes" id="UP000037688"/>
    </source>
</evidence>
<dbReference type="EMBL" id="LITU01000083">
    <property type="protein sequence ID" value="KOY12583.1"/>
    <property type="molecule type" value="Genomic_DNA"/>
</dbReference>
<dbReference type="Pfam" id="PF08921">
    <property type="entry name" value="DUF1904"/>
    <property type="match status" value="1"/>
</dbReference>
<keyword evidence="2" id="KW-1185">Reference proteome</keyword>
<comment type="caution">
    <text evidence="1">The sequence shown here is derived from an EMBL/GenBank/DDBJ whole genome shotgun (WGS) entry which is preliminary data.</text>
</comment>
<dbReference type="InterPro" id="IPR014347">
    <property type="entry name" value="Tautomerase/MIF_sf"/>
</dbReference>
<evidence type="ECO:0008006" key="3">
    <source>
        <dbReference type="Google" id="ProtNLM"/>
    </source>
</evidence>
<dbReference type="PATRIC" id="fig|1705561.3.peg.6274"/>
<dbReference type="OrthoDB" id="5397257at2"/>
<accession>A0A0M9BI04</accession>